<sequence length="533" mass="60207">MPGPPKQARALFTTVMNHCQDMILPKVLWRRSGAPLRADFWSLVDTREEFWSRMESQTDSPMPPDSRLDSPMRADSPSPPAPRPGTPKHAQSSFPSSYEVCGSQPSSTSSSSSSSDSLPLTRIEPYAPTDVKFSPPIALTGKWSTLYDLRLDNTQIGSCVDEEETYEDKDCKLGRHGFEISPSKRDADDMDTSVESLLPVVSFEESIQARLAQTTDFEEIRHFRHYCDRTSILEATIKHSCVLLKAPPGHGKTTALSMIEQFYDILQKDDFCRIFKGTAIGCHLILHEECDHHSRSLVLKLDFGNLDLLRTDFNMNAEINRMLEDFVDRYRSLIPQLSDSARSEFVDEESAAETLRNIMYNLELSSELAVCIDNYDTPFLLLEDVSREKFDEIRNPIAEFFDMLVFLGGEPFIPLIVLAGSEHDLGFFAGPLSEMAHNIDGSINPDYLLGLSEHDVDATAWRLNHDFPSLGLDDSGQEYLDSEEGQEKWKSVGRYYGFSFREMLDYFAEKVEEATRSTQDVGDTGDTMSRMVI</sequence>
<dbReference type="EMBL" id="JBAHYK010001558">
    <property type="protein sequence ID" value="KAL0567555.1"/>
    <property type="molecule type" value="Genomic_DNA"/>
</dbReference>
<comment type="caution">
    <text evidence="3">The sequence shown here is derived from an EMBL/GenBank/DDBJ whole genome shotgun (WGS) entry which is preliminary data.</text>
</comment>
<name>A0ABR3EXA0_9AGAR</name>
<dbReference type="Proteomes" id="UP001465976">
    <property type="component" value="Unassembled WGS sequence"/>
</dbReference>
<keyword evidence="4" id="KW-1185">Reference proteome</keyword>
<feature type="region of interest" description="Disordered" evidence="1">
    <location>
        <begin position="53"/>
        <end position="121"/>
    </location>
</feature>
<proteinExistence type="predicted"/>
<evidence type="ECO:0000256" key="1">
    <source>
        <dbReference type="SAM" id="MobiDB-lite"/>
    </source>
</evidence>
<protein>
    <recommendedName>
        <fullName evidence="2">AAA-ATPase-like domain-containing protein</fullName>
    </recommendedName>
</protein>
<gene>
    <name evidence="3" type="ORF">V5O48_014441</name>
</gene>
<evidence type="ECO:0000313" key="3">
    <source>
        <dbReference type="EMBL" id="KAL0567555.1"/>
    </source>
</evidence>
<dbReference type="InterPro" id="IPR018631">
    <property type="entry name" value="AAA-ATPase-like_dom"/>
</dbReference>
<organism evidence="3 4">
    <name type="scientific">Marasmius crinis-equi</name>
    <dbReference type="NCBI Taxonomy" id="585013"/>
    <lineage>
        <taxon>Eukaryota</taxon>
        <taxon>Fungi</taxon>
        <taxon>Dikarya</taxon>
        <taxon>Basidiomycota</taxon>
        <taxon>Agaricomycotina</taxon>
        <taxon>Agaricomycetes</taxon>
        <taxon>Agaricomycetidae</taxon>
        <taxon>Agaricales</taxon>
        <taxon>Marasmiineae</taxon>
        <taxon>Marasmiaceae</taxon>
        <taxon>Marasmius</taxon>
    </lineage>
</organism>
<evidence type="ECO:0000259" key="2">
    <source>
        <dbReference type="Pfam" id="PF09820"/>
    </source>
</evidence>
<dbReference type="PANTHER" id="PTHR34825:SF1">
    <property type="entry name" value="AAA-ATPASE-LIKE DOMAIN-CONTAINING PROTEIN"/>
    <property type="match status" value="1"/>
</dbReference>
<reference evidence="3 4" key="1">
    <citation type="submission" date="2024-02" db="EMBL/GenBank/DDBJ databases">
        <title>A draft genome for the cacao thread blight pathogen Marasmius crinis-equi.</title>
        <authorList>
            <person name="Cohen S.P."/>
            <person name="Baruah I.K."/>
            <person name="Amoako-Attah I."/>
            <person name="Bukari Y."/>
            <person name="Meinhardt L.W."/>
            <person name="Bailey B.A."/>
        </authorList>
    </citation>
    <scope>NUCLEOTIDE SEQUENCE [LARGE SCALE GENOMIC DNA]</scope>
    <source>
        <strain evidence="3 4">GH-76</strain>
    </source>
</reference>
<dbReference type="Pfam" id="PF09820">
    <property type="entry name" value="AAA-ATPase_like"/>
    <property type="match status" value="1"/>
</dbReference>
<feature type="compositionally biased region" description="Low complexity" evidence="1">
    <location>
        <begin position="103"/>
        <end position="117"/>
    </location>
</feature>
<feature type="domain" description="AAA-ATPase-like" evidence="2">
    <location>
        <begin position="215"/>
        <end position="406"/>
    </location>
</feature>
<dbReference type="PANTHER" id="PTHR34825">
    <property type="entry name" value="CONSERVED PROTEIN, WITH A WEAK D-GALACTARATE DEHYDRATASE/ALTRONATE HYDROLASE DOMAIN"/>
    <property type="match status" value="1"/>
</dbReference>
<accession>A0ABR3EXA0</accession>
<evidence type="ECO:0000313" key="4">
    <source>
        <dbReference type="Proteomes" id="UP001465976"/>
    </source>
</evidence>